<evidence type="ECO:0000259" key="5">
    <source>
        <dbReference type="Pfam" id="PF14436"/>
    </source>
</evidence>
<keyword evidence="2" id="KW-0964">Secreted</keyword>
<dbReference type="Pfam" id="PF14436">
    <property type="entry name" value="EndoU_bacteria"/>
    <property type="match status" value="1"/>
</dbReference>
<feature type="domain" description="Pre-toxin TG" evidence="6">
    <location>
        <begin position="456"/>
        <end position="510"/>
    </location>
</feature>
<name>A0ABW1FV29_9ACTN</name>
<evidence type="ECO:0000256" key="1">
    <source>
        <dbReference type="ARBA" id="ARBA00004613"/>
    </source>
</evidence>
<evidence type="ECO:0000259" key="6">
    <source>
        <dbReference type="Pfam" id="PF14449"/>
    </source>
</evidence>
<feature type="signal peptide" evidence="4">
    <location>
        <begin position="1"/>
        <end position="29"/>
    </location>
</feature>
<evidence type="ECO:0000256" key="3">
    <source>
        <dbReference type="SAM" id="Coils"/>
    </source>
</evidence>
<dbReference type="Proteomes" id="UP001596241">
    <property type="component" value="Unassembled WGS sequence"/>
</dbReference>
<proteinExistence type="predicted"/>
<gene>
    <name evidence="7" type="ORF">ACFP3M_31105</name>
</gene>
<sequence length="664" mass="73150">MKHRWKTRAAVPLLSLSLLLTGYLPSASAAPTESSAFDLGISKVLAQCHDLLPSKKVACIKSKAKELAGDSIEECAKEPLAGRVPCITDRIREETAKVKSLITGAHVIYQGMHGRNSENSVLGNLYQVERIRANPLVLLEDKELLAGLKRDLQAEISEMKGVDGNGNCRPDASLLGNLNCLTAEYFPQVTTEKIVTWVAYANILGLYAADRHEVRKEIATLQADLAKAIDDPEQIKDAAYRKQLIEEIEEVRERAAANTEFWKSFGSEMLARLDEAAKDIQEIKKGTGKTVDNEGKEITWGGVGGPEWDKTFKDLEEGFAPGSDWDKTFGPNGSMQQTLKNLDRTNKELAKANQDLKQTNRELAQMNRDLDQMNKSIGAGMKSIDAGMKSLDASMKSLDRHVAGVGEDVAAMRKIQNRKHPEVWENLYKDLDLSGIPEYVHGGPLPQDNKVKNLITSAIMDVVPVVGDAKGIAELLSGRDAVTEEKLSVPERLIGAVIVSRWAKAGKDAIKANDLAKAIKATEKISRKFPDAARQHVLKGEIKYGSNGQARVTGYHARPGGKDRPGVKVPKISKRDPKTGLSQGEVWMKNPRDGQWVKKRARSTFFPDTWTLEESDRAIRKAFERATVTDAENHIWVGTYKGIKVEGYYDPATGHALTAYPVIP</sequence>
<feature type="domain" description="Bacterial EndoU nuclease" evidence="5">
    <location>
        <begin position="532"/>
        <end position="662"/>
    </location>
</feature>
<evidence type="ECO:0000256" key="2">
    <source>
        <dbReference type="ARBA" id="ARBA00022525"/>
    </source>
</evidence>
<keyword evidence="8" id="KW-1185">Reference proteome</keyword>
<dbReference type="Pfam" id="PF14449">
    <property type="entry name" value="PT-TG"/>
    <property type="match status" value="1"/>
</dbReference>
<keyword evidence="3" id="KW-0175">Coiled coil</keyword>
<reference evidence="8" key="1">
    <citation type="journal article" date="2019" name="Int. J. Syst. Evol. Microbiol.">
        <title>The Global Catalogue of Microorganisms (GCM) 10K type strain sequencing project: providing services to taxonomists for standard genome sequencing and annotation.</title>
        <authorList>
            <consortium name="The Broad Institute Genomics Platform"/>
            <consortium name="The Broad Institute Genome Sequencing Center for Infectious Disease"/>
            <person name="Wu L."/>
            <person name="Ma J."/>
        </authorList>
    </citation>
    <scope>NUCLEOTIDE SEQUENCE [LARGE SCALE GENOMIC DNA]</scope>
    <source>
        <strain evidence="8">CGMCC 1.15809</strain>
    </source>
</reference>
<dbReference type="RefSeq" id="WP_345090954.1">
    <property type="nucleotide sequence ID" value="NZ_BAAAWG010000019.1"/>
</dbReference>
<evidence type="ECO:0000313" key="8">
    <source>
        <dbReference type="Proteomes" id="UP001596241"/>
    </source>
</evidence>
<keyword evidence="4" id="KW-0732">Signal</keyword>
<dbReference type="InterPro" id="IPR029501">
    <property type="entry name" value="EndoU_bac"/>
</dbReference>
<feature type="coiled-coil region" evidence="3">
    <location>
        <begin position="335"/>
        <end position="376"/>
    </location>
</feature>
<organism evidence="7 8">
    <name type="scientific">Streptomyces ramulosus</name>
    <dbReference type="NCBI Taxonomy" id="47762"/>
    <lineage>
        <taxon>Bacteria</taxon>
        <taxon>Bacillati</taxon>
        <taxon>Actinomycetota</taxon>
        <taxon>Actinomycetes</taxon>
        <taxon>Kitasatosporales</taxon>
        <taxon>Streptomycetaceae</taxon>
        <taxon>Streptomyces</taxon>
    </lineage>
</organism>
<comment type="caution">
    <text evidence="7">The sequence shown here is derived from an EMBL/GenBank/DDBJ whole genome shotgun (WGS) entry which is preliminary data.</text>
</comment>
<protein>
    <submittedName>
        <fullName evidence="7">EndoU domain-containing protein</fullName>
    </submittedName>
</protein>
<comment type="subcellular location">
    <subcellularLocation>
        <location evidence="1">Secreted</location>
    </subcellularLocation>
</comment>
<dbReference type="EMBL" id="JBHSPW010000020">
    <property type="protein sequence ID" value="MFC5897261.1"/>
    <property type="molecule type" value="Genomic_DNA"/>
</dbReference>
<evidence type="ECO:0000313" key="7">
    <source>
        <dbReference type="EMBL" id="MFC5897261.1"/>
    </source>
</evidence>
<feature type="chain" id="PRO_5046478629" evidence="4">
    <location>
        <begin position="30"/>
        <end position="664"/>
    </location>
</feature>
<dbReference type="Gene3D" id="1.20.1480.30">
    <property type="entry name" value="Designed four-helix bundle protein"/>
    <property type="match status" value="1"/>
</dbReference>
<evidence type="ECO:0000256" key="4">
    <source>
        <dbReference type="SAM" id="SignalP"/>
    </source>
</evidence>
<accession>A0ABW1FV29</accession>
<dbReference type="InterPro" id="IPR027797">
    <property type="entry name" value="PT-TG_dom"/>
</dbReference>